<dbReference type="Proteomes" id="UP000518266">
    <property type="component" value="Unassembled WGS sequence"/>
</dbReference>
<comment type="caution">
    <text evidence="1">The sequence shown here is derived from an EMBL/GenBank/DDBJ whole genome shotgun (WGS) entry which is preliminary data.</text>
</comment>
<evidence type="ECO:0000313" key="2">
    <source>
        <dbReference type="Proteomes" id="UP000518266"/>
    </source>
</evidence>
<keyword evidence="2" id="KW-1185">Reference proteome</keyword>
<gene>
    <name evidence="1" type="ORF">F7725_007534</name>
</gene>
<protein>
    <submittedName>
        <fullName evidence="1">Uncharacterized protein</fullName>
    </submittedName>
</protein>
<evidence type="ECO:0000313" key="1">
    <source>
        <dbReference type="EMBL" id="KAF3844371.1"/>
    </source>
</evidence>
<name>A0A7J5Y5S7_DISMA</name>
<dbReference type="AlphaFoldDB" id="A0A7J5Y5S7"/>
<dbReference type="OrthoDB" id="9838382at2759"/>
<proteinExistence type="predicted"/>
<accession>A0A7J5Y5S7</accession>
<reference evidence="1 2" key="1">
    <citation type="submission" date="2020-03" db="EMBL/GenBank/DDBJ databases">
        <title>Dissostichus mawsoni Genome sequencing and assembly.</title>
        <authorList>
            <person name="Park H."/>
        </authorList>
    </citation>
    <scope>NUCLEOTIDE SEQUENCE [LARGE SCALE GENOMIC DNA]</scope>
    <source>
        <strain evidence="1">DM0001</strain>
        <tissue evidence="1">Muscle</tissue>
    </source>
</reference>
<sequence length="130" mass="14797">MKMKQTIRKSYQLRTTSYLIMITRSAWVKSSQNVSPVSVPVLCCKCAVCSRCSVKSRATRLCSESESGLRNILQDPLLVFAQWSHMVFQVLENSAEVTDFSNNTMMVQNIEAVITNRTMRSKSNRQTHQS</sequence>
<organism evidence="1 2">
    <name type="scientific">Dissostichus mawsoni</name>
    <name type="common">Antarctic cod</name>
    <dbReference type="NCBI Taxonomy" id="36200"/>
    <lineage>
        <taxon>Eukaryota</taxon>
        <taxon>Metazoa</taxon>
        <taxon>Chordata</taxon>
        <taxon>Craniata</taxon>
        <taxon>Vertebrata</taxon>
        <taxon>Euteleostomi</taxon>
        <taxon>Actinopterygii</taxon>
        <taxon>Neopterygii</taxon>
        <taxon>Teleostei</taxon>
        <taxon>Neoteleostei</taxon>
        <taxon>Acanthomorphata</taxon>
        <taxon>Eupercaria</taxon>
        <taxon>Perciformes</taxon>
        <taxon>Notothenioidei</taxon>
        <taxon>Nototheniidae</taxon>
        <taxon>Dissostichus</taxon>
    </lineage>
</organism>
<dbReference type="EMBL" id="JAAKFY010000015">
    <property type="protein sequence ID" value="KAF3844371.1"/>
    <property type="molecule type" value="Genomic_DNA"/>
</dbReference>